<accession>X1D2S2</accession>
<comment type="caution">
    <text evidence="2">The sequence shown here is derived from an EMBL/GenBank/DDBJ whole genome shotgun (WGS) entry which is preliminary data.</text>
</comment>
<dbReference type="EMBL" id="BART01030185">
    <property type="protein sequence ID" value="GAH15066.1"/>
    <property type="molecule type" value="Genomic_DNA"/>
</dbReference>
<protein>
    <submittedName>
        <fullName evidence="2">Uncharacterized protein</fullName>
    </submittedName>
</protein>
<gene>
    <name evidence="2" type="ORF">S01H4_52765</name>
</gene>
<proteinExistence type="predicted"/>
<reference evidence="2" key="1">
    <citation type="journal article" date="2014" name="Front. Microbiol.">
        <title>High frequency of phylogenetically diverse reductive dehalogenase-homologous genes in deep subseafloor sedimentary metagenomes.</title>
        <authorList>
            <person name="Kawai M."/>
            <person name="Futagami T."/>
            <person name="Toyoda A."/>
            <person name="Takaki Y."/>
            <person name="Nishi S."/>
            <person name="Hori S."/>
            <person name="Arai W."/>
            <person name="Tsubouchi T."/>
            <person name="Morono Y."/>
            <person name="Uchiyama I."/>
            <person name="Ito T."/>
            <person name="Fujiyama A."/>
            <person name="Inagaki F."/>
            <person name="Takami H."/>
        </authorList>
    </citation>
    <scope>NUCLEOTIDE SEQUENCE</scope>
    <source>
        <strain evidence="2">Expedition CK06-06</strain>
    </source>
</reference>
<keyword evidence="1" id="KW-0472">Membrane</keyword>
<evidence type="ECO:0000313" key="2">
    <source>
        <dbReference type="EMBL" id="GAH15066.1"/>
    </source>
</evidence>
<dbReference type="AlphaFoldDB" id="X1D2S2"/>
<organism evidence="2">
    <name type="scientific">marine sediment metagenome</name>
    <dbReference type="NCBI Taxonomy" id="412755"/>
    <lineage>
        <taxon>unclassified sequences</taxon>
        <taxon>metagenomes</taxon>
        <taxon>ecological metagenomes</taxon>
    </lineage>
</organism>
<keyword evidence="1" id="KW-0812">Transmembrane</keyword>
<sequence length="82" mass="9152">MIISRKSIFRTVLLVSLTIVILVYGVTYLMDIEDANIYSKEINIDEYTEDVNNLTINGNNNQVCDSSTGVCTPPPGWHSTNN</sequence>
<feature type="transmembrane region" description="Helical" evidence="1">
    <location>
        <begin position="12"/>
        <end position="30"/>
    </location>
</feature>
<name>X1D2S2_9ZZZZ</name>
<keyword evidence="1" id="KW-1133">Transmembrane helix</keyword>
<evidence type="ECO:0000256" key="1">
    <source>
        <dbReference type="SAM" id="Phobius"/>
    </source>
</evidence>